<dbReference type="EMBL" id="JARVII010000005">
    <property type="protein sequence ID" value="MDG9698897.1"/>
    <property type="molecule type" value="Genomic_DNA"/>
</dbReference>
<dbReference type="Proteomes" id="UP001237156">
    <property type="component" value="Unassembled WGS sequence"/>
</dbReference>
<name>A0AAW6RJI1_9BURK</name>
<organism evidence="1 2">
    <name type="scientific">Ottowia cancrivicina</name>
    <dbReference type="NCBI Taxonomy" id="3040346"/>
    <lineage>
        <taxon>Bacteria</taxon>
        <taxon>Pseudomonadati</taxon>
        <taxon>Pseudomonadota</taxon>
        <taxon>Betaproteobacteria</taxon>
        <taxon>Burkholderiales</taxon>
        <taxon>Comamonadaceae</taxon>
        <taxon>Ottowia</taxon>
    </lineage>
</organism>
<accession>A0AAW6RJI1</accession>
<sequence>MAMCIQRKGGYGHPAALRQPGEGVRTAGGTEEKKLVFALASIANHRRRISGKPLFDGLDLLLFLIWLHGISQTGILKFVPEHGRSIPSFGFRRPSQLTESRFGRERFRNGGKMQAEKLHGRRHRAARRYFAP</sequence>
<proteinExistence type="predicted"/>
<protein>
    <submittedName>
        <fullName evidence="1">Uncharacterized protein</fullName>
    </submittedName>
</protein>
<evidence type="ECO:0000313" key="1">
    <source>
        <dbReference type="EMBL" id="MDG9698897.1"/>
    </source>
</evidence>
<keyword evidence="2" id="KW-1185">Reference proteome</keyword>
<dbReference type="AlphaFoldDB" id="A0AAW6RJI1"/>
<comment type="caution">
    <text evidence="1">The sequence shown here is derived from an EMBL/GenBank/DDBJ whole genome shotgun (WGS) entry which is preliminary data.</text>
</comment>
<evidence type="ECO:0000313" key="2">
    <source>
        <dbReference type="Proteomes" id="UP001237156"/>
    </source>
</evidence>
<gene>
    <name evidence="1" type="ORF">QB898_04035</name>
</gene>
<reference evidence="1 2" key="1">
    <citation type="submission" date="2023-04" db="EMBL/GenBank/DDBJ databases">
        <title>Ottowia paracancer sp. nov., isolated from human stomach.</title>
        <authorList>
            <person name="Song Y."/>
        </authorList>
    </citation>
    <scope>NUCLEOTIDE SEQUENCE [LARGE SCALE GENOMIC DNA]</scope>
    <source>
        <strain evidence="1 2">10c7w1</strain>
    </source>
</reference>